<gene>
    <name evidence="7" type="ORF">Rhe02_26610</name>
</gene>
<evidence type="ECO:0000256" key="2">
    <source>
        <dbReference type="ARBA" id="ARBA00022692"/>
    </source>
</evidence>
<dbReference type="RefSeq" id="WP_203908469.1">
    <property type="nucleotide sequence ID" value="NZ_BONY01000013.1"/>
</dbReference>
<keyword evidence="8" id="KW-1185">Reference proteome</keyword>
<dbReference type="InterPro" id="IPR003807">
    <property type="entry name" value="DUF202"/>
</dbReference>
<feature type="domain" description="DUF202" evidence="6">
    <location>
        <begin position="6"/>
        <end position="62"/>
    </location>
</feature>
<dbReference type="Proteomes" id="UP000612899">
    <property type="component" value="Unassembled WGS sequence"/>
</dbReference>
<evidence type="ECO:0000256" key="5">
    <source>
        <dbReference type="SAM" id="Phobius"/>
    </source>
</evidence>
<comment type="caution">
    <text evidence="7">The sequence shown here is derived from an EMBL/GenBank/DDBJ whole genome shotgun (WGS) entry which is preliminary data.</text>
</comment>
<feature type="transmembrane region" description="Helical" evidence="5">
    <location>
        <begin position="39"/>
        <end position="59"/>
    </location>
</feature>
<evidence type="ECO:0000256" key="4">
    <source>
        <dbReference type="ARBA" id="ARBA00023136"/>
    </source>
</evidence>
<evidence type="ECO:0000313" key="7">
    <source>
        <dbReference type="EMBL" id="GIH04594.1"/>
    </source>
</evidence>
<evidence type="ECO:0000256" key="1">
    <source>
        <dbReference type="ARBA" id="ARBA00004127"/>
    </source>
</evidence>
<keyword evidence="3 5" id="KW-1133">Transmembrane helix</keyword>
<proteinExistence type="predicted"/>
<dbReference type="GO" id="GO:0012505">
    <property type="term" value="C:endomembrane system"/>
    <property type="evidence" value="ECO:0007669"/>
    <property type="project" value="UniProtKB-SubCell"/>
</dbReference>
<keyword evidence="2 5" id="KW-0812">Transmembrane</keyword>
<evidence type="ECO:0000256" key="3">
    <source>
        <dbReference type="ARBA" id="ARBA00022989"/>
    </source>
</evidence>
<accession>A0A8J3Q721</accession>
<dbReference type="EMBL" id="BONY01000013">
    <property type="protein sequence ID" value="GIH04594.1"/>
    <property type="molecule type" value="Genomic_DNA"/>
</dbReference>
<name>A0A8J3Q721_9ACTN</name>
<organism evidence="7 8">
    <name type="scientific">Rhizocola hellebori</name>
    <dbReference type="NCBI Taxonomy" id="1392758"/>
    <lineage>
        <taxon>Bacteria</taxon>
        <taxon>Bacillati</taxon>
        <taxon>Actinomycetota</taxon>
        <taxon>Actinomycetes</taxon>
        <taxon>Micromonosporales</taxon>
        <taxon>Micromonosporaceae</taxon>
        <taxon>Rhizocola</taxon>
    </lineage>
</organism>
<evidence type="ECO:0000313" key="8">
    <source>
        <dbReference type="Proteomes" id="UP000612899"/>
    </source>
</evidence>
<keyword evidence="4 5" id="KW-0472">Membrane</keyword>
<feature type="transmembrane region" description="Helical" evidence="5">
    <location>
        <begin position="75"/>
        <end position="96"/>
    </location>
</feature>
<reference evidence="7" key="1">
    <citation type="submission" date="2021-01" db="EMBL/GenBank/DDBJ databases">
        <title>Whole genome shotgun sequence of Rhizocola hellebori NBRC 109834.</title>
        <authorList>
            <person name="Komaki H."/>
            <person name="Tamura T."/>
        </authorList>
    </citation>
    <scope>NUCLEOTIDE SEQUENCE</scope>
    <source>
        <strain evidence="7">NBRC 109834</strain>
    </source>
</reference>
<sequence>MPPDSAPQRTRLSWRRTTLSATAVLVLLIRLALLQDNRAVAITVTALGALSWVTLLAVVQRRIYALGQLARPSRWILILVAAVCACFGALGVVLALA</sequence>
<feature type="transmembrane region" description="Helical" evidence="5">
    <location>
        <begin position="12"/>
        <end position="33"/>
    </location>
</feature>
<evidence type="ECO:0000259" key="6">
    <source>
        <dbReference type="Pfam" id="PF02656"/>
    </source>
</evidence>
<protein>
    <recommendedName>
        <fullName evidence="6">DUF202 domain-containing protein</fullName>
    </recommendedName>
</protein>
<dbReference type="AlphaFoldDB" id="A0A8J3Q721"/>
<comment type="subcellular location">
    <subcellularLocation>
        <location evidence="1">Endomembrane system</location>
        <topology evidence="1">Multi-pass membrane protein</topology>
    </subcellularLocation>
</comment>
<dbReference type="Pfam" id="PF02656">
    <property type="entry name" value="DUF202"/>
    <property type="match status" value="1"/>
</dbReference>